<protein>
    <recommendedName>
        <fullName evidence="3">Carboxypeptidase regulatory-like domain-containing protein</fullName>
    </recommendedName>
</protein>
<dbReference type="EMBL" id="PUIB01000006">
    <property type="protein sequence ID" value="PQO41072.1"/>
    <property type="molecule type" value="Genomic_DNA"/>
</dbReference>
<dbReference type="AlphaFoldDB" id="A0A2S8G9D1"/>
<evidence type="ECO:0008006" key="3">
    <source>
        <dbReference type="Google" id="ProtNLM"/>
    </source>
</evidence>
<dbReference type="Proteomes" id="UP000239388">
    <property type="component" value="Unassembled WGS sequence"/>
</dbReference>
<name>A0A2S8G9D1_9BACT</name>
<dbReference type="SUPFAM" id="SSF49464">
    <property type="entry name" value="Carboxypeptidase regulatory domain-like"/>
    <property type="match status" value="1"/>
</dbReference>
<evidence type="ECO:0000313" key="1">
    <source>
        <dbReference type="EMBL" id="PQO41072.1"/>
    </source>
</evidence>
<reference evidence="1 2" key="1">
    <citation type="submission" date="2018-02" db="EMBL/GenBank/DDBJ databases">
        <title>Comparative genomes isolates from brazilian mangrove.</title>
        <authorList>
            <person name="Araujo J.E."/>
            <person name="Taketani R.G."/>
            <person name="Silva M.C.P."/>
            <person name="Loureco M.V."/>
            <person name="Andreote F.D."/>
        </authorList>
    </citation>
    <scope>NUCLEOTIDE SEQUENCE [LARGE SCALE GENOMIC DNA]</scope>
    <source>
        <strain evidence="1 2">NAP PRIS-MGV</strain>
    </source>
</reference>
<evidence type="ECO:0000313" key="2">
    <source>
        <dbReference type="Proteomes" id="UP000239388"/>
    </source>
</evidence>
<accession>A0A2S8G9D1</accession>
<sequence length="128" mass="13390">MGTVTGTVTLDGAPLPGVMVTFTPADGERESFGVTNSSGVYKLRYTTQIMGAKKGEHQVRISPVGVEPTVPVSKKAAVVPKGDDGDSAEKATSVPKHYYGEDYLTREVQAGSNTIDLELTATPTASDS</sequence>
<proteinExistence type="predicted"/>
<organism evidence="1 2">
    <name type="scientific">Blastopirellula marina</name>
    <dbReference type="NCBI Taxonomy" id="124"/>
    <lineage>
        <taxon>Bacteria</taxon>
        <taxon>Pseudomonadati</taxon>
        <taxon>Planctomycetota</taxon>
        <taxon>Planctomycetia</taxon>
        <taxon>Pirellulales</taxon>
        <taxon>Pirellulaceae</taxon>
        <taxon>Blastopirellula</taxon>
    </lineage>
</organism>
<comment type="caution">
    <text evidence="1">The sequence shown here is derived from an EMBL/GenBank/DDBJ whole genome shotgun (WGS) entry which is preliminary data.</text>
</comment>
<dbReference type="InterPro" id="IPR008969">
    <property type="entry name" value="CarboxyPept-like_regulatory"/>
</dbReference>
<gene>
    <name evidence="1" type="ORF">C5Y98_03685</name>
</gene>